<dbReference type="InParanoid" id="A0A3Q7FHR8"/>
<organism evidence="2">
    <name type="scientific">Solanum lycopersicum</name>
    <name type="common">Tomato</name>
    <name type="synonym">Lycopersicon esculentum</name>
    <dbReference type="NCBI Taxonomy" id="4081"/>
    <lineage>
        <taxon>Eukaryota</taxon>
        <taxon>Viridiplantae</taxon>
        <taxon>Streptophyta</taxon>
        <taxon>Embryophyta</taxon>
        <taxon>Tracheophyta</taxon>
        <taxon>Spermatophyta</taxon>
        <taxon>Magnoliopsida</taxon>
        <taxon>eudicotyledons</taxon>
        <taxon>Gunneridae</taxon>
        <taxon>Pentapetalae</taxon>
        <taxon>asterids</taxon>
        <taxon>lamiids</taxon>
        <taxon>Solanales</taxon>
        <taxon>Solanaceae</taxon>
        <taxon>Solanoideae</taxon>
        <taxon>Solaneae</taxon>
        <taxon>Solanum</taxon>
        <taxon>Solanum subgen. Lycopersicon</taxon>
    </lineage>
</organism>
<reference evidence="2" key="2">
    <citation type="submission" date="2019-01" db="UniProtKB">
        <authorList>
            <consortium name="EnsemblPlants"/>
        </authorList>
    </citation>
    <scope>IDENTIFICATION</scope>
    <source>
        <strain evidence="2">cv. Heinz 1706</strain>
    </source>
</reference>
<accession>A0A3Q7FHR8</accession>
<feature type="transmembrane region" description="Helical" evidence="1">
    <location>
        <begin position="21"/>
        <end position="37"/>
    </location>
</feature>
<sequence length="55" mass="6463">QPQNLVQRKGKNKNKRRTIRVNTRIGISLLMANLLFHRSPFFGALYFCSYFTETS</sequence>
<dbReference type="Gramene" id="Solyc03g058510.3.1">
    <property type="protein sequence ID" value="Solyc03g058510.3.1"/>
    <property type="gene ID" value="Solyc03g058510.3"/>
</dbReference>
<dbReference type="AlphaFoldDB" id="A0A3Q7FHR8"/>
<dbReference type="PaxDb" id="4081-Solyc03g058510.2.1"/>
<keyword evidence="1" id="KW-1133">Transmembrane helix</keyword>
<evidence type="ECO:0000256" key="1">
    <source>
        <dbReference type="SAM" id="Phobius"/>
    </source>
</evidence>
<evidence type="ECO:0000313" key="3">
    <source>
        <dbReference type="Proteomes" id="UP000004994"/>
    </source>
</evidence>
<proteinExistence type="predicted"/>
<keyword evidence="1" id="KW-0472">Membrane</keyword>
<dbReference type="EnsemblPlants" id="Solyc03g058510.3.1">
    <property type="protein sequence ID" value="Solyc03g058510.3.1"/>
    <property type="gene ID" value="Solyc03g058510.3"/>
</dbReference>
<dbReference type="Proteomes" id="UP000004994">
    <property type="component" value="Chromosome 3"/>
</dbReference>
<name>A0A3Q7FHR8_SOLLC</name>
<keyword evidence="1" id="KW-0812">Transmembrane</keyword>
<protein>
    <submittedName>
        <fullName evidence="2">Uncharacterized protein</fullName>
    </submittedName>
</protein>
<reference evidence="2" key="1">
    <citation type="journal article" date="2012" name="Nature">
        <title>The tomato genome sequence provides insights into fleshy fruit evolution.</title>
        <authorList>
            <consortium name="Tomato Genome Consortium"/>
        </authorList>
    </citation>
    <scope>NUCLEOTIDE SEQUENCE [LARGE SCALE GENOMIC DNA]</scope>
    <source>
        <strain evidence="2">cv. Heinz 1706</strain>
    </source>
</reference>
<keyword evidence="3" id="KW-1185">Reference proteome</keyword>
<evidence type="ECO:0000313" key="2">
    <source>
        <dbReference type="EnsemblPlants" id="Solyc03g058510.3.1"/>
    </source>
</evidence>